<evidence type="ECO:0000313" key="4">
    <source>
        <dbReference type="Proteomes" id="UP000015102"/>
    </source>
</evidence>
<dbReference type="EMBL" id="CAQQ02180454">
    <property type="status" value="NOT_ANNOTATED_CDS"/>
    <property type="molecule type" value="Genomic_DNA"/>
</dbReference>
<keyword evidence="1" id="KW-0732">Signal</keyword>
<reference evidence="3" key="2">
    <citation type="submission" date="2015-06" db="UniProtKB">
        <authorList>
            <consortium name="EnsemblMetazoa"/>
        </authorList>
    </citation>
    <scope>IDENTIFICATION</scope>
</reference>
<dbReference type="AlphaFoldDB" id="T1H2D6"/>
<evidence type="ECO:0000256" key="1">
    <source>
        <dbReference type="SAM" id="SignalP"/>
    </source>
</evidence>
<dbReference type="HOGENOM" id="CLU_041201_1_0_1"/>
<dbReference type="InterPro" id="IPR004302">
    <property type="entry name" value="Cellulose/chitin-bd_N"/>
</dbReference>
<proteinExistence type="predicted"/>
<organism evidence="3 4">
    <name type="scientific">Megaselia scalaris</name>
    <name type="common">Humpbacked fly</name>
    <name type="synonym">Phora scalaris</name>
    <dbReference type="NCBI Taxonomy" id="36166"/>
    <lineage>
        <taxon>Eukaryota</taxon>
        <taxon>Metazoa</taxon>
        <taxon>Ecdysozoa</taxon>
        <taxon>Arthropoda</taxon>
        <taxon>Hexapoda</taxon>
        <taxon>Insecta</taxon>
        <taxon>Pterygota</taxon>
        <taxon>Neoptera</taxon>
        <taxon>Endopterygota</taxon>
        <taxon>Diptera</taxon>
        <taxon>Brachycera</taxon>
        <taxon>Muscomorpha</taxon>
        <taxon>Platypezoidea</taxon>
        <taxon>Phoridae</taxon>
        <taxon>Megaseliini</taxon>
        <taxon>Megaselia</taxon>
    </lineage>
</organism>
<evidence type="ECO:0000259" key="2">
    <source>
        <dbReference type="Pfam" id="PF03067"/>
    </source>
</evidence>
<reference evidence="4" key="1">
    <citation type="submission" date="2013-02" db="EMBL/GenBank/DDBJ databases">
        <authorList>
            <person name="Hughes D."/>
        </authorList>
    </citation>
    <scope>NUCLEOTIDE SEQUENCE</scope>
    <source>
        <strain>Durham</strain>
        <strain evidence="4">NC isolate 2 -- Noor lab</strain>
    </source>
</reference>
<dbReference type="OMA" id="CEHCVFR"/>
<feature type="chain" id="PRO_5004577830" description="Chitin-binding type-4 domain-containing protein" evidence="1">
    <location>
        <begin position="21"/>
        <end position="208"/>
    </location>
</feature>
<accession>T1H2D6</accession>
<dbReference type="Pfam" id="PF03067">
    <property type="entry name" value="LPMO_10"/>
    <property type="match status" value="1"/>
</dbReference>
<protein>
    <recommendedName>
        <fullName evidence="2">Chitin-binding type-4 domain-containing protein</fullName>
    </recommendedName>
</protein>
<dbReference type="STRING" id="36166.T1H2D6"/>
<dbReference type="EnsemblMetazoa" id="MESCA010378-RA">
    <property type="protein sequence ID" value="MESCA010378-PA"/>
    <property type="gene ID" value="MESCA010378"/>
</dbReference>
<name>T1H2D6_MEGSC</name>
<dbReference type="Proteomes" id="UP000015102">
    <property type="component" value="Unassembled WGS sequence"/>
</dbReference>
<keyword evidence="4" id="KW-1185">Reference proteome</keyword>
<evidence type="ECO:0000313" key="3">
    <source>
        <dbReference type="EnsemblMetazoa" id="MESCA010378-PA"/>
    </source>
</evidence>
<dbReference type="PANTHER" id="PTHR21113:SF14">
    <property type="entry name" value="LP24064P"/>
    <property type="match status" value="1"/>
</dbReference>
<feature type="domain" description="Chitin-binding type-4" evidence="2">
    <location>
        <begin position="21"/>
        <end position="205"/>
    </location>
</feature>
<feature type="signal peptide" evidence="1">
    <location>
        <begin position="1"/>
        <end position="20"/>
    </location>
</feature>
<sequence>MNKLIIAVVLFGSLAVFVQGHGMLLDPVGRGSRWRYDNTANANYNDNENFCGGGAIPQVNGVCGLCGDARSLAQPRPHELGGMYGQGVIVKTYNQQHFVEVAAQITANHLGHFEFEICNLDKHGQESEECFGEHKLDVIEGGKKHYIGSERGLLKSTVVLPEGLKCEHCVFRWIYRGGNNWGFCEDGNGALGCGEQETFVNCADIKIQ</sequence>
<dbReference type="PANTHER" id="PTHR21113">
    <property type="entry name" value="AGAP001705-PA"/>
    <property type="match status" value="1"/>
</dbReference>